<proteinExistence type="predicted"/>
<gene>
    <name evidence="1" type="ORF">MNR06_12275</name>
</gene>
<dbReference type="SUPFAM" id="SSF89550">
    <property type="entry name" value="PHP domain-like"/>
    <property type="match status" value="1"/>
</dbReference>
<dbReference type="EMBL" id="CP093442">
    <property type="protein sequence ID" value="UOF00475.1"/>
    <property type="molecule type" value="Genomic_DNA"/>
</dbReference>
<dbReference type="InterPro" id="IPR016195">
    <property type="entry name" value="Pol/histidinol_Pase-like"/>
</dbReference>
<protein>
    <submittedName>
        <fullName evidence="1">Uncharacterized protein</fullName>
    </submittedName>
</protein>
<accession>A0ABY4CE35</accession>
<reference evidence="1" key="1">
    <citation type="submission" date="2022-03" db="EMBL/GenBank/DDBJ databases">
        <title>Genome Identification and Characterization of new species Bdellovibrio reynosense LBG001 sp. nov. from a Mexico soil sample.</title>
        <authorList>
            <person name="Camilli A."/>
            <person name="Ajao Y."/>
            <person name="Guo X."/>
        </authorList>
    </citation>
    <scope>NUCLEOTIDE SEQUENCE</scope>
    <source>
        <strain evidence="1">LBG001</strain>
    </source>
</reference>
<evidence type="ECO:0000313" key="1">
    <source>
        <dbReference type="EMBL" id="UOF00475.1"/>
    </source>
</evidence>
<name>A0ABY4CE35_9BACT</name>
<keyword evidence="2" id="KW-1185">Reference proteome</keyword>
<dbReference type="RefSeq" id="WP_243536451.1">
    <property type="nucleotide sequence ID" value="NZ_CP093442.1"/>
</dbReference>
<organism evidence="1 2">
    <name type="scientific">Bdellovibrio reynosensis</name>
    <dbReference type="NCBI Taxonomy" id="2835041"/>
    <lineage>
        <taxon>Bacteria</taxon>
        <taxon>Pseudomonadati</taxon>
        <taxon>Bdellovibrionota</taxon>
        <taxon>Bdellovibrionia</taxon>
        <taxon>Bdellovibrionales</taxon>
        <taxon>Pseudobdellovibrionaceae</taxon>
        <taxon>Bdellovibrio</taxon>
    </lineage>
</organism>
<dbReference type="Gene3D" id="3.20.20.140">
    <property type="entry name" value="Metal-dependent hydrolases"/>
    <property type="match status" value="1"/>
</dbReference>
<evidence type="ECO:0000313" key="2">
    <source>
        <dbReference type="Proteomes" id="UP000830116"/>
    </source>
</evidence>
<dbReference type="Proteomes" id="UP000830116">
    <property type="component" value="Chromosome"/>
</dbReference>
<sequence>MKSIVIFSFLLVFYFLYGFYINQYEVGVIPSQITREHARSYNDYKGVINVHTDLSSGSASPPFVITSAKLANLDFLFFTDLNLFDMSTSVESYHGNILVFSSGKYSYLDSRLIYYSLHQESIGANMGDAQVKLADLLSQRTGANKETLTILAHPYKAGYSWSGEIPSGLDGFELLNLKSLLNRAWDESKLSTIWSLLIYPFNPRLAFIRLYTEPTDEIALLDKLSTKRKISVYAGTEASARAIPLANYFIRFPSYKRSFEFMSNHILLKSELTGSFNNDRTKIFNSLKNGNLYVALDMLGDPKGFVATLEDDGRSYLMGSEAKFSKNMKLKVSLPAKPRDFFEIIIFKNGEAVSKQNNPDVEFNVTEPGTYRVQVRVSPMLPLPDAKKWITWIYTNPFYVLP</sequence>